<dbReference type="PANTHER" id="PTHR21089">
    <property type="entry name" value="SHIKIMATE DEHYDROGENASE"/>
    <property type="match status" value="1"/>
</dbReference>
<feature type="binding site" evidence="8">
    <location>
        <begin position="152"/>
        <end position="157"/>
    </location>
    <ligand>
        <name>NADP(+)</name>
        <dbReference type="ChEBI" id="CHEBI:58349"/>
    </ligand>
</feature>
<reference evidence="12 13" key="1">
    <citation type="submission" date="2018-11" db="EMBL/GenBank/DDBJ databases">
        <title>Genomic Encyclopedia of Type Strains, Phase IV (KMG-IV): sequencing the most valuable type-strain genomes for metagenomic binning, comparative biology and taxonomic classification.</title>
        <authorList>
            <person name="Goeker M."/>
        </authorList>
    </citation>
    <scope>NUCLEOTIDE SEQUENCE [LARGE SCALE GENOMIC DNA]</scope>
    <source>
        <strain evidence="12 13">DSM 100275</strain>
    </source>
</reference>
<comment type="subunit">
    <text evidence="8">Homodimer.</text>
</comment>
<dbReference type="NCBIfam" id="TIGR00507">
    <property type="entry name" value="aroE"/>
    <property type="match status" value="1"/>
</dbReference>
<feature type="domain" description="SDH C-terminal" evidence="11">
    <location>
        <begin position="240"/>
        <end position="270"/>
    </location>
</feature>
<dbReference type="SUPFAM" id="SSF51735">
    <property type="entry name" value="NAD(P)-binding Rossmann-fold domains"/>
    <property type="match status" value="1"/>
</dbReference>
<comment type="similarity">
    <text evidence="8">Belongs to the shikimate dehydrogenase family.</text>
</comment>
<feature type="binding site" evidence="8">
    <location>
        <position position="240"/>
    </location>
    <ligand>
        <name>NADP(+)</name>
        <dbReference type="ChEBI" id="CHEBI:58349"/>
    </ligand>
</feature>
<gene>
    <name evidence="8" type="primary">aroE</name>
    <name evidence="12" type="ORF">EDC57_0262</name>
</gene>
<dbReference type="InterPro" id="IPR022893">
    <property type="entry name" value="Shikimate_DH_fam"/>
</dbReference>
<dbReference type="InterPro" id="IPR011342">
    <property type="entry name" value="Shikimate_DH"/>
</dbReference>
<keyword evidence="4 8" id="KW-0521">NADP</keyword>
<evidence type="ECO:0000256" key="2">
    <source>
        <dbReference type="ARBA" id="ARBA00012962"/>
    </source>
</evidence>
<proteinExistence type="inferred from homology"/>
<dbReference type="NCBIfam" id="NF001310">
    <property type="entry name" value="PRK00258.1-2"/>
    <property type="match status" value="1"/>
</dbReference>
<dbReference type="GO" id="GO:0004764">
    <property type="term" value="F:shikimate 3-dehydrogenase (NADP+) activity"/>
    <property type="evidence" value="ECO:0007669"/>
    <property type="project" value="UniProtKB-UniRule"/>
</dbReference>
<dbReference type="HAMAP" id="MF_00222">
    <property type="entry name" value="Shikimate_DH_AroE"/>
    <property type="match status" value="1"/>
</dbReference>
<dbReference type="Pfam" id="PF18317">
    <property type="entry name" value="SDH_C"/>
    <property type="match status" value="1"/>
</dbReference>
<dbReference type="Gene3D" id="3.40.50.720">
    <property type="entry name" value="NAD(P)-binding Rossmann-like Domain"/>
    <property type="match status" value="1"/>
</dbReference>
<dbReference type="SUPFAM" id="SSF53223">
    <property type="entry name" value="Aminoacid dehydrogenase-like, N-terminal domain"/>
    <property type="match status" value="1"/>
</dbReference>
<keyword evidence="6 8" id="KW-0057">Aromatic amino acid biosynthesis</keyword>
<keyword evidence="3 8" id="KW-0028">Amino-acid biosynthesis</keyword>
<dbReference type="Pfam" id="PF08501">
    <property type="entry name" value="Shikimate_dh_N"/>
    <property type="match status" value="1"/>
</dbReference>
<feature type="binding site" evidence="8">
    <location>
        <position position="247"/>
    </location>
    <ligand>
        <name>shikimate</name>
        <dbReference type="ChEBI" id="CHEBI:36208"/>
    </ligand>
</feature>
<dbReference type="OrthoDB" id="9776868at2"/>
<evidence type="ECO:0000256" key="6">
    <source>
        <dbReference type="ARBA" id="ARBA00023141"/>
    </source>
</evidence>
<comment type="function">
    <text evidence="8">Involved in the biosynthesis of the chorismate, which leads to the biosynthesis of aromatic amino acids. Catalyzes the reversible NADPH linked reduction of 3-dehydroshikimate (DHSA) to yield shikimate (SA).</text>
</comment>
<dbReference type="EMBL" id="RJVI01000001">
    <property type="protein sequence ID" value="ROR34366.1"/>
    <property type="molecule type" value="Genomic_DNA"/>
</dbReference>
<evidence type="ECO:0000256" key="1">
    <source>
        <dbReference type="ARBA" id="ARBA00004871"/>
    </source>
</evidence>
<dbReference type="InterPro" id="IPR046346">
    <property type="entry name" value="Aminoacid_DH-like_N_sf"/>
</dbReference>
<accession>A0A3N1Y6B7</accession>
<evidence type="ECO:0000256" key="3">
    <source>
        <dbReference type="ARBA" id="ARBA00022605"/>
    </source>
</evidence>
<evidence type="ECO:0000256" key="7">
    <source>
        <dbReference type="ARBA" id="ARBA00049442"/>
    </source>
</evidence>
<dbReference type="InterPro" id="IPR036291">
    <property type="entry name" value="NAD(P)-bd_dom_sf"/>
</dbReference>
<feature type="domain" description="Shikimate dehydrogenase substrate binding N-terminal" evidence="10">
    <location>
        <begin position="7"/>
        <end position="89"/>
    </location>
</feature>
<dbReference type="GO" id="GO:0005829">
    <property type="term" value="C:cytosol"/>
    <property type="evidence" value="ECO:0007669"/>
    <property type="project" value="TreeGrafter"/>
</dbReference>
<comment type="catalytic activity">
    <reaction evidence="7 8">
        <text>shikimate + NADP(+) = 3-dehydroshikimate + NADPH + H(+)</text>
        <dbReference type="Rhea" id="RHEA:17737"/>
        <dbReference type="ChEBI" id="CHEBI:15378"/>
        <dbReference type="ChEBI" id="CHEBI:16630"/>
        <dbReference type="ChEBI" id="CHEBI:36208"/>
        <dbReference type="ChEBI" id="CHEBI:57783"/>
        <dbReference type="ChEBI" id="CHEBI:58349"/>
        <dbReference type="EC" id="1.1.1.25"/>
    </reaction>
</comment>
<comment type="caution">
    <text evidence="12">The sequence shown here is derived from an EMBL/GenBank/DDBJ whole genome shotgun (WGS) entry which is preliminary data.</text>
</comment>
<dbReference type="RefSeq" id="WP_123399469.1">
    <property type="nucleotide sequence ID" value="NZ_RJVI01000001.1"/>
</dbReference>
<dbReference type="EC" id="1.1.1.25" evidence="2 8"/>
<dbReference type="Proteomes" id="UP000276634">
    <property type="component" value="Unassembled WGS sequence"/>
</dbReference>
<feature type="binding site" evidence="8">
    <location>
        <position position="62"/>
    </location>
    <ligand>
        <name>shikimate</name>
        <dbReference type="ChEBI" id="CHEBI:36208"/>
    </ligand>
</feature>
<feature type="binding site" evidence="8">
    <location>
        <begin position="128"/>
        <end position="132"/>
    </location>
    <ligand>
        <name>NADP(+)</name>
        <dbReference type="ChEBI" id="CHEBI:58349"/>
    </ligand>
</feature>
<dbReference type="UniPathway" id="UPA00053">
    <property type="reaction ID" value="UER00087"/>
</dbReference>
<evidence type="ECO:0000313" key="12">
    <source>
        <dbReference type="EMBL" id="ROR34366.1"/>
    </source>
</evidence>
<feature type="binding site" evidence="8">
    <location>
        <position position="216"/>
    </location>
    <ligand>
        <name>NADP(+)</name>
        <dbReference type="ChEBI" id="CHEBI:58349"/>
    </ligand>
</feature>
<keyword evidence="5 8" id="KW-0560">Oxidoreductase</keyword>
<dbReference type="GO" id="GO:0008652">
    <property type="term" value="P:amino acid biosynthetic process"/>
    <property type="evidence" value="ECO:0007669"/>
    <property type="project" value="UniProtKB-KW"/>
</dbReference>
<evidence type="ECO:0000256" key="5">
    <source>
        <dbReference type="ARBA" id="ARBA00023002"/>
    </source>
</evidence>
<feature type="binding site" evidence="8">
    <location>
        <position position="218"/>
    </location>
    <ligand>
        <name>shikimate</name>
        <dbReference type="ChEBI" id="CHEBI:36208"/>
    </ligand>
</feature>
<dbReference type="CDD" id="cd01065">
    <property type="entry name" value="NAD_bind_Shikimate_DH"/>
    <property type="match status" value="1"/>
</dbReference>
<feature type="active site" description="Proton acceptor" evidence="8">
    <location>
        <position position="66"/>
    </location>
</feature>
<organism evidence="12 13">
    <name type="scientific">Inmirania thermothiophila</name>
    <dbReference type="NCBI Taxonomy" id="1750597"/>
    <lineage>
        <taxon>Bacteria</taxon>
        <taxon>Pseudomonadati</taxon>
        <taxon>Pseudomonadota</taxon>
        <taxon>Gammaproteobacteria</taxon>
        <taxon>Chromatiales</taxon>
        <taxon>Ectothiorhodospiraceae</taxon>
        <taxon>Inmirania</taxon>
    </lineage>
</organism>
<dbReference type="Gene3D" id="3.40.50.10860">
    <property type="entry name" value="Leucine Dehydrogenase, chain A, domain 1"/>
    <property type="match status" value="1"/>
</dbReference>
<dbReference type="PANTHER" id="PTHR21089:SF1">
    <property type="entry name" value="BIFUNCTIONAL 3-DEHYDROQUINATE DEHYDRATASE_SHIKIMATE DEHYDROGENASE, CHLOROPLASTIC"/>
    <property type="match status" value="1"/>
</dbReference>
<sequence length="276" mass="28336">MSDRYAVFGNPVRHSLSPRIHALFAAATGQDLTYEAVEAPVGGFREAVLAFRDAGGRGANVTVPFKEEAYALCARVSERAQRAAAVNTLSFEAGGAVVGDNTDGAGLVRDLTQRLGLDLGGARILLLGAGGAARGVLGPLLLEGAAEIVVANRTEARARALERAFGGLGRVRACGLAAIPPGPYDLVLNATAASLAGEVPPLDEVVLAGAPLCYDLAYARDGLTPFVAWARGRGLRAEDGLGMLVEQAAEAFALWRGVRPETAPVLAALRGGAAGQ</sequence>
<dbReference type="AlphaFoldDB" id="A0A3N1Y6B7"/>
<evidence type="ECO:0000256" key="8">
    <source>
        <dbReference type="HAMAP-Rule" id="MF_00222"/>
    </source>
</evidence>
<evidence type="ECO:0000259" key="9">
    <source>
        <dbReference type="Pfam" id="PF01488"/>
    </source>
</evidence>
<dbReference type="InterPro" id="IPR041121">
    <property type="entry name" value="SDH_C"/>
</dbReference>
<evidence type="ECO:0000259" key="11">
    <source>
        <dbReference type="Pfam" id="PF18317"/>
    </source>
</evidence>
<dbReference type="Pfam" id="PF01488">
    <property type="entry name" value="Shikimate_DH"/>
    <property type="match status" value="1"/>
</dbReference>
<protein>
    <recommendedName>
        <fullName evidence="2 8">Shikimate dehydrogenase (NADP(+))</fullName>
        <shortName evidence="8">SDH</shortName>
        <ecNumber evidence="2 8">1.1.1.25</ecNumber>
    </recommendedName>
</protein>
<dbReference type="GO" id="GO:0009423">
    <property type="term" value="P:chorismate biosynthetic process"/>
    <property type="evidence" value="ECO:0007669"/>
    <property type="project" value="UniProtKB-UniRule"/>
</dbReference>
<feature type="binding site" evidence="8">
    <location>
        <begin position="15"/>
        <end position="17"/>
    </location>
    <ligand>
        <name>shikimate</name>
        <dbReference type="ChEBI" id="CHEBI:36208"/>
    </ligand>
</feature>
<feature type="binding site" evidence="8">
    <location>
        <position position="103"/>
    </location>
    <ligand>
        <name>shikimate</name>
        <dbReference type="ChEBI" id="CHEBI:36208"/>
    </ligand>
</feature>
<evidence type="ECO:0000259" key="10">
    <source>
        <dbReference type="Pfam" id="PF08501"/>
    </source>
</evidence>
<comment type="pathway">
    <text evidence="1 8">Metabolic intermediate biosynthesis; chorismate biosynthesis; chorismate from D-erythrose 4-phosphate and phosphoenolpyruvate: step 4/7.</text>
</comment>
<evidence type="ECO:0000313" key="13">
    <source>
        <dbReference type="Proteomes" id="UP000276634"/>
    </source>
</evidence>
<dbReference type="FunFam" id="3.40.50.10860:FF:000006">
    <property type="entry name" value="Shikimate dehydrogenase (NADP(+))"/>
    <property type="match status" value="1"/>
</dbReference>
<evidence type="ECO:0000256" key="4">
    <source>
        <dbReference type="ARBA" id="ARBA00022857"/>
    </source>
</evidence>
<feature type="binding site" evidence="8">
    <location>
        <position position="78"/>
    </location>
    <ligand>
        <name>NADP(+)</name>
        <dbReference type="ChEBI" id="CHEBI:58349"/>
    </ligand>
</feature>
<dbReference type="InterPro" id="IPR006151">
    <property type="entry name" value="Shikm_DH/Glu-tRNA_Rdtase"/>
</dbReference>
<dbReference type="InterPro" id="IPR013708">
    <property type="entry name" value="Shikimate_DH-bd_N"/>
</dbReference>
<feature type="binding site" evidence="8">
    <location>
        <position position="87"/>
    </location>
    <ligand>
        <name>shikimate</name>
        <dbReference type="ChEBI" id="CHEBI:36208"/>
    </ligand>
</feature>
<keyword evidence="13" id="KW-1185">Reference proteome</keyword>
<dbReference type="GO" id="GO:0019632">
    <property type="term" value="P:shikimate metabolic process"/>
    <property type="evidence" value="ECO:0007669"/>
    <property type="project" value="InterPro"/>
</dbReference>
<dbReference type="GO" id="GO:0009073">
    <property type="term" value="P:aromatic amino acid family biosynthetic process"/>
    <property type="evidence" value="ECO:0007669"/>
    <property type="project" value="UniProtKB-KW"/>
</dbReference>
<dbReference type="GO" id="GO:0050661">
    <property type="term" value="F:NADP binding"/>
    <property type="evidence" value="ECO:0007669"/>
    <property type="project" value="InterPro"/>
</dbReference>
<name>A0A3N1Y6B7_9GAMM</name>
<feature type="domain" description="Quinate/shikimate 5-dehydrogenase/glutamyl-tRNA reductase" evidence="9">
    <location>
        <begin position="115"/>
        <end position="193"/>
    </location>
</feature>